<comment type="subcellular location">
    <subcellularLocation>
        <location evidence="1">Membrane</location>
        <topology evidence="1">Multi-pass membrane protein</topology>
    </subcellularLocation>
</comment>
<feature type="transmembrane region" description="Helical" evidence="5">
    <location>
        <begin position="203"/>
        <end position="223"/>
    </location>
</feature>
<feature type="transmembrane region" description="Helical" evidence="5">
    <location>
        <begin position="78"/>
        <end position="99"/>
    </location>
</feature>
<evidence type="ECO:0000256" key="3">
    <source>
        <dbReference type="ARBA" id="ARBA00022989"/>
    </source>
</evidence>
<feature type="transmembrane region" description="Helical" evidence="5">
    <location>
        <begin position="280"/>
        <end position="302"/>
    </location>
</feature>
<evidence type="ECO:0000256" key="5">
    <source>
        <dbReference type="SAM" id="Phobius"/>
    </source>
</evidence>
<evidence type="ECO:0000256" key="1">
    <source>
        <dbReference type="ARBA" id="ARBA00004141"/>
    </source>
</evidence>
<dbReference type="PANTHER" id="PTHR43359:SF1">
    <property type="entry name" value="FORMATE HYDROGENLYASE SUBUNIT 4-RELATED"/>
    <property type="match status" value="1"/>
</dbReference>
<dbReference type="InterPro" id="IPR001694">
    <property type="entry name" value="NADH_UbQ_OxRdtase_su1/FPO"/>
</dbReference>
<name>A0A8T3VGB4_9EURY</name>
<feature type="transmembrane region" description="Helical" evidence="5">
    <location>
        <begin position="166"/>
        <end position="183"/>
    </location>
</feature>
<dbReference type="Proteomes" id="UP000713479">
    <property type="component" value="Unassembled WGS sequence"/>
</dbReference>
<keyword evidence="2 5" id="KW-0812">Transmembrane</keyword>
<dbReference type="GO" id="GO:0005886">
    <property type="term" value="C:plasma membrane"/>
    <property type="evidence" value="ECO:0007669"/>
    <property type="project" value="TreeGrafter"/>
</dbReference>
<organism evidence="6 7">
    <name type="scientific">Methanobrevibacter millerae</name>
    <dbReference type="NCBI Taxonomy" id="230361"/>
    <lineage>
        <taxon>Archaea</taxon>
        <taxon>Methanobacteriati</taxon>
        <taxon>Methanobacteriota</taxon>
        <taxon>Methanomada group</taxon>
        <taxon>Methanobacteria</taxon>
        <taxon>Methanobacteriales</taxon>
        <taxon>Methanobacteriaceae</taxon>
        <taxon>Methanobrevibacter</taxon>
    </lineage>
</organism>
<gene>
    <name evidence="6" type="ORF">E7Z74_04685</name>
</gene>
<feature type="transmembrane region" description="Helical" evidence="5">
    <location>
        <begin position="314"/>
        <end position="333"/>
    </location>
</feature>
<dbReference type="InterPro" id="IPR052561">
    <property type="entry name" value="ComplexI_Subunit1"/>
</dbReference>
<dbReference type="AlphaFoldDB" id="A0A8T3VGB4"/>
<evidence type="ECO:0000313" key="7">
    <source>
        <dbReference type="Proteomes" id="UP000713479"/>
    </source>
</evidence>
<evidence type="ECO:0000256" key="2">
    <source>
        <dbReference type="ARBA" id="ARBA00022692"/>
    </source>
</evidence>
<dbReference type="PANTHER" id="PTHR43359">
    <property type="entry name" value="FORMATE HYDROGENLYASE SUBUNIT 4"/>
    <property type="match status" value="1"/>
</dbReference>
<protein>
    <submittedName>
        <fullName evidence="6">NADH-quinone oxidoreductase subunit M</fullName>
    </submittedName>
</protein>
<feature type="transmembrane region" description="Helical" evidence="5">
    <location>
        <begin position="253"/>
        <end position="274"/>
    </location>
</feature>
<reference evidence="6" key="1">
    <citation type="submission" date="2019-04" db="EMBL/GenBank/DDBJ databases">
        <title>Evolution of Biomass-Degrading Anaerobic Consortia Revealed by Metagenomics.</title>
        <authorList>
            <person name="Peng X."/>
        </authorList>
    </citation>
    <scope>NUCLEOTIDE SEQUENCE</scope>
    <source>
        <strain evidence="6">SIG13</strain>
    </source>
</reference>
<proteinExistence type="predicted"/>
<accession>A0A8T3VGB4</accession>
<evidence type="ECO:0000313" key="6">
    <source>
        <dbReference type="EMBL" id="MBE6510544.1"/>
    </source>
</evidence>
<dbReference type="Pfam" id="PF00146">
    <property type="entry name" value="NADHdh"/>
    <property type="match status" value="2"/>
</dbReference>
<dbReference type="EMBL" id="SUTF01000005">
    <property type="protein sequence ID" value="MBE6510544.1"/>
    <property type="molecule type" value="Genomic_DNA"/>
</dbReference>
<sequence length="334" mass="36577">MFGINSIALNSVLAVIITVVVCFLISTLLPGIERKYVHARIQQRIGPPVTSPGIMAPIKFLFKENINPSSPVPGLYKALPIICFIVVLCILIALTPYAYAIPALASLVAIVGLLKVEEICYVLMGSLSKSIMSVRMPFPDRVKGAAHLNTTLSFIEDISARRSLRMITYGSFPLYLALFAPVTQARSIFLQDIVLHQQIHGPFLFTVSGGIAAIVFFIGYMIVLNEYPFSIIKAKCDVIEGPYMEYAAKYRSIVFITRGFLMLTLGVLFSVLFIGIPPTIFSPTILINIVVVLVFVLMMGIFSAFTPVFTNRQLLPTILGATLLGILSIVLGLL</sequence>
<keyword evidence="4 5" id="KW-0472">Membrane</keyword>
<evidence type="ECO:0000256" key="4">
    <source>
        <dbReference type="ARBA" id="ARBA00023136"/>
    </source>
</evidence>
<feature type="transmembrane region" description="Helical" evidence="5">
    <location>
        <begin position="12"/>
        <end position="32"/>
    </location>
</feature>
<comment type="caution">
    <text evidence="6">The sequence shown here is derived from an EMBL/GenBank/DDBJ whole genome shotgun (WGS) entry which is preliminary data.</text>
</comment>
<keyword evidence="3 5" id="KW-1133">Transmembrane helix</keyword>